<keyword evidence="3" id="KW-1185">Reference proteome</keyword>
<dbReference type="EMBL" id="BMPI01000006">
    <property type="protein sequence ID" value="GGM15082.1"/>
    <property type="molecule type" value="Genomic_DNA"/>
</dbReference>
<dbReference type="AlphaFoldDB" id="A0A917T975"/>
<evidence type="ECO:0008006" key="4">
    <source>
        <dbReference type="Google" id="ProtNLM"/>
    </source>
</evidence>
<feature type="region of interest" description="Disordered" evidence="1">
    <location>
        <begin position="1"/>
        <end position="23"/>
    </location>
</feature>
<dbReference type="InterPro" id="IPR038282">
    <property type="entry name" value="DUF2267_sf"/>
</dbReference>
<dbReference type="Pfam" id="PF10025">
    <property type="entry name" value="DUF2267"/>
    <property type="match status" value="1"/>
</dbReference>
<evidence type="ECO:0000313" key="2">
    <source>
        <dbReference type="EMBL" id="GGM15082.1"/>
    </source>
</evidence>
<dbReference type="InterPro" id="IPR018727">
    <property type="entry name" value="DUF2267"/>
</dbReference>
<evidence type="ECO:0000256" key="1">
    <source>
        <dbReference type="SAM" id="MobiDB-lite"/>
    </source>
</evidence>
<sequence length="157" mass="16926">MGEHAKSRPVHEASITPAVRGREPVEAGRLDGVDDRTFAALVAEQAGLAKEEALDLIRATLEQLGGQLSGGESRELALDLPIELAGHVTQHDGQAHPEPLRNFTRHLRERTGLNQDEVTRGLRVVLATLSGLPDSARVQHALGQLPAEYRELARTGA</sequence>
<dbReference type="Gene3D" id="1.10.490.110">
    <property type="entry name" value="Uncharacterized conserved protein DUF2267"/>
    <property type="match status" value="1"/>
</dbReference>
<organism evidence="2 3">
    <name type="scientific">Dactylosporangium sucinum</name>
    <dbReference type="NCBI Taxonomy" id="1424081"/>
    <lineage>
        <taxon>Bacteria</taxon>
        <taxon>Bacillati</taxon>
        <taxon>Actinomycetota</taxon>
        <taxon>Actinomycetes</taxon>
        <taxon>Micromonosporales</taxon>
        <taxon>Micromonosporaceae</taxon>
        <taxon>Dactylosporangium</taxon>
    </lineage>
</organism>
<reference evidence="2" key="1">
    <citation type="journal article" date="2014" name="Int. J. Syst. Evol. Microbiol.">
        <title>Complete genome sequence of Corynebacterium casei LMG S-19264T (=DSM 44701T), isolated from a smear-ripened cheese.</title>
        <authorList>
            <consortium name="US DOE Joint Genome Institute (JGI-PGF)"/>
            <person name="Walter F."/>
            <person name="Albersmeier A."/>
            <person name="Kalinowski J."/>
            <person name="Ruckert C."/>
        </authorList>
    </citation>
    <scope>NUCLEOTIDE SEQUENCE</scope>
    <source>
        <strain evidence="2">JCM 19831</strain>
    </source>
</reference>
<accession>A0A917T975</accession>
<feature type="compositionally biased region" description="Basic and acidic residues" evidence="1">
    <location>
        <begin position="1"/>
        <end position="11"/>
    </location>
</feature>
<dbReference type="Proteomes" id="UP000642070">
    <property type="component" value="Unassembled WGS sequence"/>
</dbReference>
<name>A0A917T975_9ACTN</name>
<gene>
    <name evidence="2" type="ORF">GCM10007977_015260</name>
</gene>
<comment type="caution">
    <text evidence="2">The sequence shown here is derived from an EMBL/GenBank/DDBJ whole genome shotgun (WGS) entry which is preliminary data.</text>
</comment>
<reference evidence="2" key="2">
    <citation type="submission" date="2020-09" db="EMBL/GenBank/DDBJ databases">
        <authorList>
            <person name="Sun Q."/>
            <person name="Ohkuma M."/>
        </authorList>
    </citation>
    <scope>NUCLEOTIDE SEQUENCE</scope>
    <source>
        <strain evidence="2">JCM 19831</strain>
    </source>
</reference>
<protein>
    <recommendedName>
        <fullName evidence="4">DUF2267 domain-containing protein</fullName>
    </recommendedName>
</protein>
<proteinExistence type="predicted"/>
<evidence type="ECO:0000313" key="3">
    <source>
        <dbReference type="Proteomes" id="UP000642070"/>
    </source>
</evidence>